<protein>
    <submittedName>
        <fullName evidence="4">HlyD family secretion protein</fullName>
    </submittedName>
</protein>
<dbReference type="InterPro" id="IPR050393">
    <property type="entry name" value="MFP_Efflux_Pump"/>
</dbReference>
<evidence type="ECO:0000259" key="3">
    <source>
        <dbReference type="Pfam" id="PF25963"/>
    </source>
</evidence>
<gene>
    <name evidence="4" type="ORF">NFI88_04840</name>
</gene>
<comment type="caution">
    <text evidence="4">The sequence shown here is derived from an EMBL/GenBank/DDBJ whole genome shotgun (WGS) entry which is preliminary data.</text>
</comment>
<name>A0ABT1VUZ8_9PROT</name>
<dbReference type="Pfam" id="PF25963">
    <property type="entry name" value="Beta-barrel_AAEA"/>
    <property type="match status" value="1"/>
</dbReference>
<proteinExistence type="predicted"/>
<reference evidence="4 5" key="1">
    <citation type="submission" date="2022-06" db="EMBL/GenBank/DDBJ databases">
        <title>Rhizosaccharibacter gen. nov. sp. nov. KSS12, endophytic bacteria isolated from sugarcane.</title>
        <authorList>
            <person name="Pitiwittayakul N."/>
        </authorList>
    </citation>
    <scope>NUCLEOTIDE SEQUENCE [LARGE SCALE GENOMIC DNA]</scope>
    <source>
        <strain evidence="4 5">KSS12</strain>
    </source>
</reference>
<dbReference type="InterPro" id="IPR058634">
    <property type="entry name" value="AaeA-lik-b-barrel"/>
</dbReference>
<organism evidence="4 5">
    <name type="scientific">Rhizosaccharibacter radicis</name>
    <dbReference type="NCBI Taxonomy" id="2782605"/>
    <lineage>
        <taxon>Bacteria</taxon>
        <taxon>Pseudomonadati</taxon>
        <taxon>Pseudomonadota</taxon>
        <taxon>Alphaproteobacteria</taxon>
        <taxon>Acetobacterales</taxon>
        <taxon>Acetobacteraceae</taxon>
        <taxon>Rhizosaccharibacter</taxon>
    </lineage>
</organism>
<keyword evidence="1" id="KW-1133">Transmembrane helix</keyword>
<keyword evidence="1" id="KW-0472">Membrane</keyword>
<dbReference type="Gene3D" id="2.40.30.170">
    <property type="match status" value="1"/>
</dbReference>
<dbReference type="Gene3D" id="2.40.50.100">
    <property type="match status" value="1"/>
</dbReference>
<feature type="domain" description="p-hydroxybenzoic acid efflux pump subunit AaeA-like beta-barrel" evidence="3">
    <location>
        <begin position="192"/>
        <end position="289"/>
    </location>
</feature>
<dbReference type="InterPro" id="IPR058625">
    <property type="entry name" value="MdtA-like_BSH"/>
</dbReference>
<evidence type="ECO:0000256" key="1">
    <source>
        <dbReference type="SAM" id="Phobius"/>
    </source>
</evidence>
<dbReference type="EMBL" id="JAMZEJ010000003">
    <property type="protein sequence ID" value="MCQ8240167.1"/>
    <property type="molecule type" value="Genomic_DNA"/>
</dbReference>
<evidence type="ECO:0000259" key="2">
    <source>
        <dbReference type="Pfam" id="PF25917"/>
    </source>
</evidence>
<sequence>MADKPRLPAVFNFLSTLIVFGAACGLGWMAWRYYEYSPWTRDGRVRVYTVQVAPEVSGTVVGLPVADNQFVHKGDLLFQIDPGTFRNALTQAEGALAEAKARAAYLTADARRRAELPDIAVSAEQQGNSAGAALSADDSVLRATGALSQARLDLDRTTLRSPVNGWVSNLLLQSGSFANTGRAAMTLIDADSFWVEGYFEETQLPRIRDGLEARVVLMAYPRRPVRGHVAGIGRGIGVNDAQPGVQGLPSVNPIFTWVRLAQRIPIRIALDEVPCGVVLSSGMTATVSILAHPPAADIRPRQDCAATATTVPN</sequence>
<dbReference type="PANTHER" id="PTHR30367:SF1">
    <property type="entry name" value="MULTIDRUG RESISTANCE PROTEIN MDTN"/>
    <property type="match status" value="1"/>
</dbReference>
<evidence type="ECO:0000313" key="5">
    <source>
        <dbReference type="Proteomes" id="UP001524547"/>
    </source>
</evidence>
<keyword evidence="5" id="KW-1185">Reference proteome</keyword>
<dbReference type="Proteomes" id="UP001524547">
    <property type="component" value="Unassembled WGS sequence"/>
</dbReference>
<feature type="transmembrane region" description="Helical" evidence="1">
    <location>
        <begin position="9"/>
        <end position="31"/>
    </location>
</feature>
<evidence type="ECO:0000313" key="4">
    <source>
        <dbReference type="EMBL" id="MCQ8240167.1"/>
    </source>
</evidence>
<accession>A0ABT1VUZ8</accession>
<dbReference type="PROSITE" id="PS51257">
    <property type="entry name" value="PROKAR_LIPOPROTEIN"/>
    <property type="match status" value="1"/>
</dbReference>
<feature type="domain" description="Multidrug resistance protein MdtA-like barrel-sandwich hybrid" evidence="2">
    <location>
        <begin position="49"/>
        <end position="188"/>
    </location>
</feature>
<dbReference type="PANTHER" id="PTHR30367">
    <property type="entry name" value="P-HYDROXYBENZOIC ACID EFFLUX PUMP SUBUNIT AAEA-RELATED"/>
    <property type="match status" value="1"/>
</dbReference>
<dbReference type="SUPFAM" id="SSF111369">
    <property type="entry name" value="HlyD-like secretion proteins"/>
    <property type="match status" value="1"/>
</dbReference>
<keyword evidence="1" id="KW-0812">Transmembrane</keyword>
<dbReference type="RefSeq" id="WP_422918916.1">
    <property type="nucleotide sequence ID" value="NZ_JAMZEJ010000003.1"/>
</dbReference>
<dbReference type="Pfam" id="PF25917">
    <property type="entry name" value="BSH_RND"/>
    <property type="match status" value="1"/>
</dbReference>